<evidence type="ECO:0000256" key="7">
    <source>
        <dbReference type="ARBA" id="ARBA00023136"/>
    </source>
</evidence>
<feature type="transmembrane region" description="Helical" evidence="8">
    <location>
        <begin position="153"/>
        <end position="170"/>
    </location>
</feature>
<keyword evidence="4" id="KW-1003">Cell membrane</keyword>
<gene>
    <name evidence="9" type="primary">rarD</name>
    <name evidence="9" type="ORF">ACFFHK_03805</name>
</gene>
<evidence type="ECO:0000313" key="10">
    <source>
        <dbReference type="Proteomes" id="UP001589767"/>
    </source>
</evidence>
<evidence type="ECO:0000256" key="2">
    <source>
        <dbReference type="ARBA" id="ARBA00007362"/>
    </source>
</evidence>
<organism evidence="9 10">
    <name type="scientific">Gallibacterium trehalosifermentans</name>
    <dbReference type="NCBI Taxonomy" id="516935"/>
    <lineage>
        <taxon>Bacteria</taxon>
        <taxon>Pseudomonadati</taxon>
        <taxon>Pseudomonadota</taxon>
        <taxon>Gammaproteobacteria</taxon>
        <taxon>Pasteurellales</taxon>
        <taxon>Pasteurellaceae</taxon>
        <taxon>Gallibacterium</taxon>
    </lineage>
</organism>
<evidence type="ECO:0000256" key="4">
    <source>
        <dbReference type="ARBA" id="ARBA00022475"/>
    </source>
</evidence>
<name>A0ABV6GZN6_9PAST</name>
<feature type="transmembrane region" description="Helical" evidence="8">
    <location>
        <begin position="102"/>
        <end position="124"/>
    </location>
</feature>
<accession>A0ABV6GZN6</accession>
<proteinExistence type="inferred from homology"/>
<dbReference type="NCBIfam" id="TIGR00688">
    <property type="entry name" value="rarD"/>
    <property type="match status" value="1"/>
</dbReference>
<keyword evidence="3" id="KW-0813">Transport</keyword>
<dbReference type="InterPro" id="IPR037185">
    <property type="entry name" value="EmrE-like"/>
</dbReference>
<feature type="transmembrane region" description="Helical" evidence="8">
    <location>
        <begin position="211"/>
        <end position="230"/>
    </location>
</feature>
<evidence type="ECO:0000313" key="9">
    <source>
        <dbReference type="EMBL" id="MFC0308834.1"/>
    </source>
</evidence>
<evidence type="ECO:0000256" key="3">
    <source>
        <dbReference type="ARBA" id="ARBA00022448"/>
    </source>
</evidence>
<evidence type="ECO:0000256" key="6">
    <source>
        <dbReference type="ARBA" id="ARBA00022989"/>
    </source>
</evidence>
<keyword evidence="5 8" id="KW-0812">Transmembrane</keyword>
<reference evidence="9 10" key="1">
    <citation type="submission" date="2024-09" db="EMBL/GenBank/DDBJ databases">
        <authorList>
            <person name="Sun Q."/>
            <person name="Mori K."/>
        </authorList>
    </citation>
    <scope>NUCLEOTIDE SEQUENCE [LARGE SCALE GENOMIC DNA]</scope>
    <source>
        <strain evidence="9 10">CCM 7539</strain>
    </source>
</reference>
<feature type="transmembrane region" description="Helical" evidence="8">
    <location>
        <begin position="76"/>
        <end position="96"/>
    </location>
</feature>
<feature type="transmembrane region" description="Helical" evidence="8">
    <location>
        <begin position="242"/>
        <end position="262"/>
    </location>
</feature>
<dbReference type="EMBL" id="JBHLWB010000003">
    <property type="protein sequence ID" value="MFC0308834.1"/>
    <property type="molecule type" value="Genomic_DNA"/>
</dbReference>
<dbReference type="RefSeq" id="WP_382369610.1">
    <property type="nucleotide sequence ID" value="NZ_JBHLWB010000003.1"/>
</dbReference>
<dbReference type="SUPFAM" id="SSF103481">
    <property type="entry name" value="Multidrug resistance efflux transporter EmrE"/>
    <property type="match status" value="1"/>
</dbReference>
<keyword evidence="10" id="KW-1185">Reference proteome</keyword>
<evidence type="ECO:0000256" key="8">
    <source>
        <dbReference type="SAM" id="Phobius"/>
    </source>
</evidence>
<evidence type="ECO:0000256" key="5">
    <source>
        <dbReference type="ARBA" id="ARBA00022692"/>
    </source>
</evidence>
<dbReference type="Proteomes" id="UP001589767">
    <property type="component" value="Unassembled WGS sequence"/>
</dbReference>
<protein>
    <submittedName>
        <fullName evidence="9">EamA family transporter RarD</fullName>
    </submittedName>
</protein>
<comment type="subcellular location">
    <subcellularLocation>
        <location evidence="1">Cell membrane</location>
        <topology evidence="1">Multi-pass membrane protein</topology>
    </subcellularLocation>
</comment>
<evidence type="ECO:0000256" key="1">
    <source>
        <dbReference type="ARBA" id="ARBA00004651"/>
    </source>
</evidence>
<keyword evidence="6 8" id="KW-1133">Transmembrane helix</keyword>
<feature type="transmembrane region" description="Helical" evidence="8">
    <location>
        <begin position="268"/>
        <end position="290"/>
    </location>
</feature>
<feature type="transmembrane region" description="Helical" evidence="8">
    <location>
        <begin position="131"/>
        <end position="147"/>
    </location>
</feature>
<keyword evidence="7 8" id="KW-0472">Membrane</keyword>
<feature type="transmembrane region" description="Helical" evidence="8">
    <location>
        <begin position="5"/>
        <end position="24"/>
    </location>
</feature>
<feature type="transmembrane region" description="Helical" evidence="8">
    <location>
        <begin position="36"/>
        <end position="55"/>
    </location>
</feature>
<comment type="caution">
    <text evidence="9">The sequence shown here is derived from an EMBL/GenBank/DDBJ whole genome shotgun (WGS) entry which is preliminary data.</text>
</comment>
<dbReference type="InterPro" id="IPR004626">
    <property type="entry name" value="RarD"/>
</dbReference>
<comment type="similarity">
    <text evidence="2">Belongs to the EamA transporter family.</text>
</comment>
<sequence>MNPIILGITLCIFSQVLFSSLYLFSYAMQPLTGSTIFALRIVVMMLGLWGLSLVSTNKQSIFSFIVNTLGKSFRRWVIMLLGTCILGSQLWIFMWAPINGEGLNVAMGYFLFPLVMVFAGKVVWQEKLSRLQLFALILAICGILHELYRTYAFSWATLWVVLLYPPYYLSRRIMNIPTLPGLTLDLTLIAPFAVLYLLPQQDVWQLISNEPRYWILLPLLGAVSALSMFFNILSSTILPMKLFGLLSYIEPALLFVISVTLLNIDMPVAAYITYGFIWSALGVLAINSFITPTAKKIKSIK</sequence>
<feature type="transmembrane region" description="Helical" evidence="8">
    <location>
        <begin position="182"/>
        <end position="199"/>
    </location>
</feature>